<feature type="region of interest" description="Disordered" evidence="5">
    <location>
        <begin position="30"/>
        <end position="50"/>
    </location>
</feature>
<dbReference type="PANTHER" id="PTHR30483:SF6">
    <property type="entry name" value="PERIPLASMIC BINDING PROTEIN OF ABC TRANSPORTER FOR NATURAL AMINO ACIDS"/>
    <property type="match status" value="1"/>
</dbReference>
<sequence>MGKVGKLFSMLLAVCLMVGLTGCLRSEMSQTSAGKGGEEGSKEQEAVTPELAEGEEVVNIGYSGPLSGPAALYGKNVLNGIEMAAREINKAGGFQVDGKTYKIRVVTLDDKYLPNETGTNAKRLVQEHDTPIIFIPHSGGVFASQVFNEKRTIF</sequence>
<comment type="similarity">
    <text evidence="1">Belongs to the leucine-binding protein family.</text>
</comment>
<evidence type="ECO:0000256" key="2">
    <source>
        <dbReference type="ARBA" id="ARBA00022448"/>
    </source>
</evidence>
<evidence type="ECO:0000313" key="7">
    <source>
        <dbReference type="EMBL" id="SDC08715.1"/>
    </source>
</evidence>
<dbReference type="InterPro" id="IPR028081">
    <property type="entry name" value="Leu-bd"/>
</dbReference>
<gene>
    <name evidence="7" type="ORF">SAMN04488112_10311</name>
</gene>
<keyword evidence="8" id="KW-1185">Reference proteome</keyword>
<evidence type="ECO:0000256" key="3">
    <source>
        <dbReference type="ARBA" id="ARBA00022729"/>
    </source>
</evidence>
<protein>
    <submittedName>
        <fullName evidence="7">Substrate-binding protein</fullName>
    </submittedName>
</protein>
<accession>A0A1G6IRR4</accession>
<proteinExistence type="inferred from homology"/>
<name>A0A1G6IRR4_9BACL</name>
<organism evidence="7 8">
    <name type="scientific">Melghirimyces thermohalophilus</name>
    <dbReference type="NCBI Taxonomy" id="1236220"/>
    <lineage>
        <taxon>Bacteria</taxon>
        <taxon>Bacillati</taxon>
        <taxon>Bacillota</taxon>
        <taxon>Bacilli</taxon>
        <taxon>Bacillales</taxon>
        <taxon>Thermoactinomycetaceae</taxon>
        <taxon>Melghirimyces</taxon>
    </lineage>
</organism>
<dbReference type="InterPro" id="IPR028082">
    <property type="entry name" value="Peripla_BP_I"/>
</dbReference>
<evidence type="ECO:0000256" key="5">
    <source>
        <dbReference type="SAM" id="MobiDB-lite"/>
    </source>
</evidence>
<dbReference type="GO" id="GO:0006865">
    <property type="term" value="P:amino acid transport"/>
    <property type="evidence" value="ECO:0007669"/>
    <property type="project" value="UniProtKB-KW"/>
</dbReference>
<evidence type="ECO:0000256" key="4">
    <source>
        <dbReference type="ARBA" id="ARBA00022970"/>
    </source>
</evidence>
<evidence type="ECO:0000313" key="8">
    <source>
        <dbReference type="Proteomes" id="UP000199387"/>
    </source>
</evidence>
<dbReference type="Pfam" id="PF13458">
    <property type="entry name" value="Peripla_BP_6"/>
    <property type="match status" value="1"/>
</dbReference>
<keyword evidence="2" id="KW-0813">Transport</keyword>
<reference evidence="7 8" key="1">
    <citation type="submission" date="2016-10" db="EMBL/GenBank/DDBJ databases">
        <authorList>
            <person name="de Groot N.N."/>
        </authorList>
    </citation>
    <scope>NUCLEOTIDE SEQUENCE [LARGE SCALE GENOMIC DNA]</scope>
    <source>
        <strain evidence="7 8">DSM 45514</strain>
    </source>
</reference>
<dbReference type="InterPro" id="IPR000709">
    <property type="entry name" value="Leu_Ile_Val-bd"/>
</dbReference>
<keyword evidence="4" id="KW-0029">Amino-acid transport</keyword>
<feature type="compositionally biased region" description="Basic and acidic residues" evidence="5">
    <location>
        <begin position="36"/>
        <end position="45"/>
    </location>
</feature>
<evidence type="ECO:0000259" key="6">
    <source>
        <dbReference type="Pfam" id="PF13458"/>
    </source>
</evidence>
<dbReference type="STRING" id="1236220.SAMN04488112_10311"/>
<dbReference type="PRINTS" id="PR00337">
    <property type="entry name" value="LEUILEVALBP"/>
</dbReference>
<evidence type="ECO:0000256" key="1">
    <source>
        <dbReference type="ARBA" id="ARBA00010062"/>
    </source>
</evidence>
<dbReference type="PANTHER" id="PTHR30483">
    <property type="entry name" value="LEUCINE-SPECIFIC-BINDING PROTEIN"/>
    <property type="match status" value="1"/>
</dbReference>
<keyword evidence="3" id="KW-0732">Signal</keyword>
<feature type="domain" description="Leucine-binding protein" evidence="6">
    <location>
        <begin position="58"/>
        <end position="149"/>
    </location>
</feature>
<dbReference type="InterPro" id="IPR051010">
    <property type="entry name" value="BCAA_transport"/>
</dbReference>
<dbReference type="Gene3D" id="3.40.50.2300">
    <property type="match status" value="1"/>
</dbReference>
<dbReference type="SUPFAM" id="SSF53822">
    <property type="entry name" value="Periplasmic binding protein-like I"/>
    <property type="match status" value="1"/>
</dbReference>
<dbReference type="AlphaFoldDB" id="A0A1G6IRR4"/>
<dbReference type="Proteomes" id="UP000199387">
    <property type="component" value="Unassembled WGS sequence"/>
</dbReference>
<dbReference type="EMBL" id="FMZA01000003">
    <property type="protein sequence ID" value="SDC08715.1"/>
    <property type="molecule type" value="Genomic_DNA"/>
</dbReference>
<dbReference type="PROSITE" id="PS51257">
    <property type="entry name" value="PROKAR_LIPOPROTEIN"/>
    <property type="match status" value="1"/>
</dbReference>